<proteinExistence type="predicted"/>
<dbReference type="Proteomes" id="UP001595629">
    <property type="component" value="Unassembled WGS sequence"/>
</dbReference>
<sequence length="74" mass="7945">MANITTNNPASTGFLSGISGFFAAIGNGLVKIAENDSRVQRAQTLNALSDAELAQRGLKRDEIVAHVFRSSYYV</sequence>
<evidence type="ECO:0000313" key="2">
    <source>
        <dbReference type="Proteomes" id="UP001595629"/>
    </source>
</evidence>
<reference evidence="2" key="1">
    <citation type="journal article" date="2019" name="Int. J. Syst. Evol. Microbiol.">
        <title>The Global Catalogue of Microorganisms (GCM) 10K type strain sequencing project: providing services to taxonomists for standard genome sequencing and annotation.</title>
        <authorList>
            <consortium name="The Broad Institute Genomics Platform"/>
            <consortium name="The Broad Institute Genome Sequencing Center for Infectious Disease"/>
            <person name="Wu L."/>
            <person name="Ma J."/>
        </authorList>
    </citation>
    <scope>NUCLEOTIDE SEQUENCE [LARGE SCALE GENOMIC DNA]</scope>
    <source>
        <strain evidence="2">KCTC 42911</strain>
    </source>
</reference>
<accession>A0ABV7TMH9</accession>
<organism evidence="1 2">
    <name type="scientific">Lutimaribacter marinistellae</name>
    <dbReference type="NCBI Taxonomy" id="1820329"/>
    <lineage>
        <taxon>Bacteria</taxon>
        <taxon>Pseudomonadati</taxon>
        <taxon>Pseudomonadota</taxon>
        <taxon>Alphaproteobacteria</taxon>
        <taxon>Rhodobacterales</taxon>
        <taxon>Roseobacteraceae</taxon>
        <taxon>Lutimaribacter</taxon>
    </lineage>
</organism>
<evidence type="ECO:0000313" key="1">
    <source>
        <dbReference type="EMBL" id="MFC3616190.1"/>
    </source>
</evidence>
<keyword evidence="2" id="KW-1185">Reference proteome</keyword>
<dbReference type="RefSeq" id="WP_386737495.1">
    <property type="nucleotide sequence ID" value="NZ_JBHRXI010000048.1"/>
</dbReference>
<comment type="caution">
    <text evidence="1">The sequence shown here is derived from an EMBL/GenBank/DDBJ whole genome shotgun (WGS) entry which is preliminary data.</text>
</comment>
<gene>
    <name evidence="1" type="ORF">ACFORG_20815</name>
</gene>
<protein>
    <submittedName>
        <fullName evidence="1">DUF1127 domain-containing protein</fullName>
    </submittedName>
</protein>
<name>A0ABV7TMH9_9RHOB</name>
<dbReference type="EMBL" id="JBHRXI010000048">
    <property type="protein sequence ID" value="MFC3616190.1"/>
    <property type="molecule type" value="Genomic_DNA"/>
</dbReference>